<dbReference type="Gene3D" id="3.40.630.30">
    <property type="match status" value="1"/>
</dbReference>
<organism evidence="2 3">
    <name type="scientific">Shewanella piezotolerans (strain WP3 / JCM 13877)</name>
    <dbReference type="NCBI Taxonomy" id="225849"/>
    <lineage>
        <taxon>Bacteria</taxon>
        <taxon>Pseudomonadati</taxon>
        <taxon>Pseudomonadota</taxon>
        <taxon>Gammaproteobacteria</taxon>
        <taxon>Alteromonadales</taxon>
        <taxon>Shewanellaceae</taxon>
        <taxon>Shewanella</taxon>
    </lineage>
</organism>
<dbReference type="InterPro" id="IPR000182">
    <property type="entry name" value="GNAT_dom"/>
</dbReference>
<dbReference type="SUPFAM" id="SSF55729">
    <property type="entry name" value="Acyl-CoA N-acyltransferases (Nat)"/>
    <property type="match status" value="1"/>
</dbReference>
<evidence type="ECO:0000313" key="2">
    <source>
        <dbReference type="EMBL" id="ACJ31590.1"/>
    </source>
</evidence>
<dbReference type="GO" id="GO:0016747">
    <property type="term" value="F:acyltransferase activity, transferring groups other than amino-acyl groups"/>
    <property type="evidence" value="ECO:0007669"/>
    <property type="project" value="InterPro"/>
</dbReference>
<proteinExistence type="predicted"/>
<gene>
    <name evidence="2" type="ordered locus">swp_4975</name>
</gene>
<dbReference type="HOGENOM" id="CLU_127573_0_0_6"/>
<dbReference type="Pfam" id="PF00583">
    <property type="entry name" value="Acetyltransf_1"/>
    <property type="match status" value="1"/>
</dbReference>
<dbReference type="AlphaFoldDB" id="B8CVB4"/>
<dbReference type="CDD" id="cd04301">
    <property type="entry name" value="NAT_SF"/>
    <property type="match status" value="1"/>
</dbReference>
<keyword evidence="3" id="KW-1185">Reference proteome</keyword>
<sequence>MYTVEIEAITEITPAAIAQLKRVYESIPEFENSHSSQDISDRLLSNPALLLIAKVEGEIAGFKLGYQLSDDVFYSWLGGISPDFRGLGLAKSMLEYQESWASQQGYSQVEVKTRNCFPRMLKMLINSQYQITAMTPDQQQLSQHKLHLQKQL</sequence>
<dbReference type="STRING" id="225849.swp_4975"/>
<dbReference type="eggNOG" id="COG0454">
    <property type="taxonomic scope" value="Bacteria"/>
</dbReference>
<evidence type="ECO:0000259" key="1">
    <source>
        <dbReference type="PROSITE" id="PS51186"/>
    </source>
</evidence>
<dbReference type="PROSITE" id="PS51186">
    <property type="entry name" value="GNAT"/>
    <property type="match status" value="1"/>
</dbReference>
<evidence type="ECO:0000313" key="3">
    <source>
        <dbReference type="Proteomes" id="UP000000753"/>
    </source>
</evidence>
<dbReference type="EMBL" id="CP000472">
    <property type="protein sequence ID" value="ACJ31590.1"/>
    <property type="molecule type" value="Genomic_DNA"/>
</dbReference>
<feature type="domain" description="N-acetyltransferase" evidence="1">
    <location>
        <begin position="10"/>
        <end position="152"/>
    </location>
</feature>
<dbReference type="OrthoDB" id="9812289at2"/>
<protein>
    <submittedName>
        <fullName evidence="2">GCN5-like N-acetyltransferase</fullName>
    </submittedName>
</protein>
<dbReference type="InterPro" id="IPR016181">
    <property type="entry name" value="Acyl_CoA_acyltransferase"/>
</dbReference>
<dbReference type="KEGG" id="swp:swp_4975"/>
<dbReference type="Proteomes" id="UP000000753">
    <property type="component" value="Chromosome"/>
</dbReference>
<dbReference type="RefSeq" id="WP_020914919.1">
    <property type="nucleotide sequence ID" value="NC_011566.1"/>
</dbReference>
<accession>B8CVB4</accession>
<reference evidence="2 3" key="1">
    <citation type="journal article" date="2008" name="PLoS ONE">
        <title>Environmental adaptation: genomic analysis of the piezotolerant and psychrotolerant deep-sea iron reducing bacterium Shewanella piezotolerans WP3.</title>
        <authorList>
            <person name="Wang F."/>
            <person name="Wang J."/>
            <person name="Jian H."/>
            <person name="Zhang B."/>
            <person name="Li S."/>
            <person name="Wang F."/>
            <person name="Zeng X."/>
            <person name="Gao L."/>
            <person name="Bartlett D.H."/>
            <person name="Yu J."/>
            <person name="Hu S."/>
            <person name="Xiao X."/>
        </authorList>
    </citation>
    <scope>NUCLEOTIDE SEQUENCE [LARGE SCALE GENOMIC DNA]</scope>
    <source>
        <strain evidence="3">WP3 / JCM 13877</strain>
    </source>
</reference>
<name>B8CVB4_SHEPW</name>